<dbReference type="Gene3D" id="1.20.144.10">
    <property type="entry name" value="Phosphatidic acid phosphatase type 2/haloperoxidase"/>
    <property type="match status" value="1"/>
</dbReference>
<dbReference type="EMBL" id="QGMK01000295">
    <property type="protein sequence ID" value="TVY82623.1"/>
    <property type="molecule type" value="Genomic_DNA"/>
</dbReference>
<evidence type="ECO:0000313" key="9">
    <source>
        <dbReference type="Proteomes" id="UP000469558"/>
    </source>
</evidence>
<organism evidence="8 9">
    <name type="scientific">Lachnellula suecica</name>
    <dbReference type="NCBI Taxonomy" id="602035"/>
    <lineage>
        <taxon>Eukaryota</taxon>
        <taxon>Fungi</taxon>
        <taxon>Dikarya</taxon>
        <taxon>Ascomycota</taxon>
        <taxon>Pezizomycotina</taxon>
        <taxon>Leotiomycetes</taxon>
        <taxon>Helotiales</taxon>
        <taxon>Lachnaceae</taxon>
        <taxon>Lachnellula</taxon>
    </lineage>
</organism>
<feature type="domain" description="Phosphatidic acid phosphatase type 2/haloperoxidase" evidence="7">
    <location>
        <begin position="124"/>
        <end position="274"/>
    </location>
</feature>
<feature type="transmembrane region" description="Helical" evidence="6">
    <location>
        <begin position="30"/>
        <end position="53"/>
    </location>
</feature>
<evidence type="ECO:0000256" key="3">
    <source>
        <dbReference type="ARBA" id="ARBA00022692"/>
    </source>
</evidence>
<dbReference type="SMART" id="SM00014">
    <property type="entry name" value="acidPPc"/>
    <property type="match status" value="1"/>
</dbReference>
<evidence type="ECO:0000256" key="1">
    <source>
        <dbReference type="ARBA" id="ARBA00004141"/>
    </source>
</evidence>
<evidence type="ECO:0000256" key="2">
    <source>
        <dbReference type="ARBA" id="ARBA00008816"/>
    </source>
</evidence>
<dbReference type="AlphaFoldDB" id="A0A8T9CIS9"/>
<proteinExistence type="inferred from homology"/>
<feature type="transmembrane region" description="Helical" evidence="6">
    <location>
        <begin position="228"/>
        <end position="250"/>
    </location>
</feature>
<keyword evidence="9" id="KW-1185">Reference proteome</keyword>
<comment type="subcellular location">
    <subcellularLocation>
        <location evidence="1">Membrane</location>
        <topology evidence="1">Multi-pass membrane protein</topology>
    </subcellularLocation>
</comment>
<dbReference type="GO" id="GO:0016020">
    <property type="term" value="C:membrane"/>
    <property type="evidence" value="ECO:0007669"/>
    <property type="project" value="UniProtKB-SubCell"/>
</dbReference>
<dbReference type="Proteomes" id="UP000469558">
    <property type="component" value="Unassembled WGS sequence"/>
</dbReference>
<dbReference type="InterPro" id="IPR036938">
    <property type="entry name" value="PAP2/HPO_sf"/>
</dbReference>
<evidence type="ECO:0000256" key="5">
    <source>
        <dbReference type="ARBA" id="ARBA00023136"/>
    </source>
</evidence>
<evidence type="ECO:0000313" key="8">
    <source>
        <dbReference type="EMBL" id="TVY82623.1"/>
    </source>
</evidence>
<sequence length="341" mass="37678">MGVEKEHNTPAHIPRGTAPVNFSPHLRTILVDYSSILILALVTVGIWTAPVYYADNRLVPLWLSASSGSFHNSKYFLRPPIEMEYPWRQEPLPSWSCGFVVVCVPLMVVVAFQIRTRNLWEFHTGIVGVLKAAVANTFVVMILKQFIGGFRPNFIEVCQPDMSLAFKEIGKERYWLNVTACTGVPYEIKKAMQTFPSGHAANSFAGATFISLYLNAKLKVFADHASSMSALLVTIAPLIGATLVSGSMYISYQHHAVDIVFGIIIGLSLGILTYRSRYTAVFDFRYNHIPLPPHALNAGISNTLLYATKAVESRGSEEDIANGDDVPVGGVVVQEWRGEQK</sequence>
<dbReference type="OrthoDB" id="10030083at2759"/>
<feature type="transmembrane region" description="Helical" evidence="6">
    <location>
        <begin position="199"/>
        <end position="216"/>
    </location>
</feature>
<comment type="similarity">
    <text evidence="2">Belongs to the PA-phosphatase related phosphoesterase family.</text>
</comment>
<comment type="caution">
    <text evidence="8">The sequence shown here is derived from an EMBL/GenBank/DDBJ whole genome shotgun (WGS) entry which is preliminary data.</text>
</comment>
<dbReference type="GO" id="GO:0008195">
    <property type="term" value="F:phosphatidate phosphatase activity"/>
    <property type="evidence" value="ECO:0007669"/>
    <property type="project" value="TreeGrafter"/>
</dbReference>
<dbReference type="GO" id="GO:0006644">
    <property type="term" value="P:phospholipid metabolic process"/>
    <property type="evidence" value="ECO:0007669"/>
    <property type="project" value="InterPro"/>
</dbReference>
<name>A0A8T9CIS9_9HELO</name>
<dbReference type="InterPro" id="IPR000326">
    <property type="entry name" value="PAP2/HPO"/>
</dbReference>
<keyword evidence="5 6" id="KW-0472">Membrane</keyword>
<evidence type="ECO:0000256" key="4">
    <source>
        <dbReference type="ARBA" id="ARBA00022989"/>
    </source>
</evidence>
<evidence type="ECO:0000259" key="7">
    <source>
        <dbReference type="SMART" id="SM00014"/>
    </source>
</evidence>
<dbReference type="PANTHER" id="PTHR10165">
    <property type="entry name" value="LIPID PHOSPHATE PHOSPHATASE"/>
    <property type="match status" value="1"/>
</dbReference>
<dbReference type="Pfam" id="PF01569">
    <property type="entry name" value="PAP2"/>
    <property type="match status" value="1"/>
</dbReference>
<keyword evidence="4 6" id="KW-1133">Transmembrane helix</keyword>
<feature type="transmembrane region" description="Helical" evidence="6">
    <location>
        <begin position="92"/>
        <end position="112"/>
    </location>
</feature>
<accession>A0A8T9CIS9</accession>
<gene>
    <name evidence="8" type="primary">LPP1</name>
    <name evidence="8" type="ORF">LSUE1_G003111</name>
</gene>
<reference evidence="8 9" key="1">
    <citation type="submission" date="2018-05" db="EMBL/GenBank/DDBJ databases">
        <title>Genome sequencing and assembly of the regulated plant pathogen Lachnellula willkommii and related sister species for the development of diagnostic species identification markers.</title>
        <authorList>
            <person name="Giroux E."/>
            <person name="Bilodeau G."/>
        </authorList>
    </citation>
    <scope>NUCLEOTIDE SEQUENCE [LARGE SCALE GENOMIC DNA]</scope>
    <source>
        <strain evidence="8 9">CBS 268.59</strain>
    </source>
</reference>
<feature type="transmembrane region" description="Helical" evidence="6">
    <location>
        <begin position="256"/>
        <end position="274"/>
    </location>
</feature>
<dbReference type="InterPro" id="IPR043216">
    <property type="entry name" value="PAP-like"/>
</dbReference>
<dbReference type="PANTHER" id="PTHR10165:SF84">
    <property type="entry name" value="PHOSPHATIDIC ACID PHOSPHATASE BETA"/>
    <property type="match status" value="1"/>
</dbReference>
<dbReference type="GO" id="GO:0046839">
    <property type="term" value="P:phospholipid dephosphorylation"/>
    <property type="evidence" value="ECO:0007669"/>
    <property type="project" value="TreeGrafter"/>
</dbReference>
<evidence type="ECO:0000256" key="6">
    <source>
        <dbReference type="SAM" id="Phobius"/>
    </source>
</evidence>
<protein>
    <submittedName>
        <fullName evidence="8">Lipid phosphate phosphatase</fullName>
    </submittedName>
</protein>
<feature type="transmembrane region" description="Helical" evidence="6">
    <location>
        <begin position="124"/>
        <end position="143"/>
    </location>
</feature>
<keyword evidence="3 6" id="KW-0812">Transmembrane</keyword>
<dbReference type="SUPFAM" id="SSF48317">
    <property type="entry name" value="Acid phosphatase/Vanadium-dependent haloperoxidase"/>
    <property type="match status" value="1"/>
</dbReference>